<feature type="transmembrane region" description="Helical" evidence="1">
    <location>
        <begin position="44"/>
        <end position="67"/>
    </location>
</feature>
<accession>A0A319C284</accession>
<dbReference type="Proteomes" id="UP000248340">
    <property type="component" value="Unassembled WGS sequence"/>
</dbReference>
<proteinExistence type="predicted"/>
<gene>
    <name evidence="2" type="ORF">BO82DRAFT_171070</name>
</gene>
<dbReference type="AlphaFoldDB" id="A0A319C284"/>
<evidence type="ECO:0000256" key="1">
    <source>
        <dbReference type="SAM" id="Phobius"/>
    </source>
</evidence>
<sequence length="110" mass="11963">MDGRRTVRYLPSLAAGHQQQLPILTLNFLESISPPFPLPVPWPAISSALLSLSSLFFFLLVVLLLWLMSGESGVRYSHTVNEPLVFSLPGFILDFLCGSTGLLAPPSSPP</sequence>
<keyword evidence="1" id="KW-1133">Transmembrane helix</keyword>
<protein>
    <submittedName>
        <fullName evidence="2">Uncharacterized protein</fullName>
    </submittedName>
</protein>
<keyword evidence="1" id="KW-0472">Membrane</keyword>
<dbReference type="EMBL" id="KZ821735">
    <property type="protein sequence ID" value="PYH77910.1"/>
    <property type="molecule type" value="Genomic_DNA"/>
</dbReference>
<name>A0A319C284_9EURO</name>
<reference evidence="2 3" key="1">
    <citation type="submission" date="2016-12" db="EMBL/GenBank/DDBJ databases">
        <title>The genomes of Aspergillus section Nigri reveals drivers in fungal speciation.</title>
        <authorList>
            <consortium name="DOE Joint Genome Institute"/>
            <person name="Vesth T.C."/>
            <person name="Nybo J."/>
            <person name="Theobald S."/>
            <person name="Brandl J."/>
            <person name="Frisvad J.C."/>
            <person name="Nielsen K.F."/>
            <person name="Lyhne E.K."/>
            <person name="Kogle M.E."/>
            <person name="Kuo A."/>
            <person name="Riley R."/>
            <person name="Clum A."/>
            <person name="Nolan M."/>
            <person name="Lipzen A."/>
            <person name="Salamov A."/>
            <person name="Henrissat B."/>
            <person name="Wiebenga A."/>
            <person name="De Vries R.P."/>
            <person name="Grigoriev I.V."/>
            <person name="Mortensen U.H."/>
            <person name="Andersen M.R."/>
            <person name="Baker S.E."/>
        </authorList>
    </citation>
    <scope>NUCLEOTIDE SEQUENCE [LARGE SCALE GENOMIC DNA]</scope>
    <source>
        <strain evidence="2 3">CBS 121591</strain>
    </source>
</reference>
<evidence type="ECO:0000313" key="3">
    <source>
        <dbReference type="Proteomes" id="UP000248340"/>
    </source>
</evidence>
<dbReference type="GeneID" id="37133089"/>
<dbReference type="RefSeq" id="XP_025488110.1">
    <property type="nucleotide sequence ID" value="XM_025630348.1"/>
</dbReference>
<evidence type="ECO:0000313" key="2">
    <source>
        <dbReference type="EMBL" id="PYH77910.1"/>
    </source>
</evidence>
<organism evidence="2 3">
    <name type="scientific">Aspergillus uvarum CBS 121591</name>
    <dbReference type="NCBI Taxonomy" id="1448315"/>
    <lineage>
        <taxon>Eukaryota</taxon>
        <taxon>Fungi</taxon>
        <taxon>Dikarya</taxon>
        <taxon>Ascomycota</taxon>
        <taxon>Pezizomycotina</taxon>
        <taxon>Eurotiomycetes</taxon>
        <taxon>Eurotiomycetidae</taxon>
        <taxon>Eurotiales</taxon>
        <taxon>Aspergillaceae</taxon>
        <taxon>Aspergillus</taxon>
        <taxon>Aspergillus subgen. Circumdati</taxon>
    </lineage>
</organism>
<keyword evidence="3" id="KW-1185">Reference proteome</keyword>
<dbReference type="VEuPathDB" id="FungiDB:BO82DRAFT_171070"/>
<keyword evidence="1" id="KW-0812">Transmembrane</keyword>